<accession>A0ABV6N2K3</accession>
<feature type="region of interest" description="Disordered" evidence="1">
    <location>
        <begin position="35"/>
        <end position="64"/>
    </location>
</feature>
<keyword evidence="3" id="KW-1185">Reference proteome</keyword>
<evidence type="ECO:0000313" key="2">
    <source>
        <dbReference type="EMBL" id="MFC0546818.1"/>
    </source>
</evidence>
<comment type="caution">
    <text evidence="2">The sequence shown here is derived from an EMBL/GenBank/DDBJ whole genome shotgun (WGS) entry which is preliminary data.</text>
</comment>
<sequence length="141" mass="13915">MRLSLRSAVSASAAIAAVIGVVVGVLLVSTSDGQAPARTIDRGGQPLPTSMQEGPDGMPMDGDGFPVTVIASTVTVNGTPTVKTVTVSKSPGPSTQADPVGATLTTTVAPTTTTTAPPPTTTTTPPVTTTTTTTTVSPSPR</sequence>
<feature type="region of interest" description="Disordered" evidence="1">
    <location>
        <begin position="85"/>
        <end position="141"/>
    </location>
</feature>
<dbReference type="Proteomes" id="UP001589810">
    <property type="component" value="Unassembled WGS sequence"/>
</dbReference>
<evidence type="ECO:0000256" key="1">
    <source>
        <dbReference type="SAM" id="MobiDB-lite"/>
    </source>
</evidence>
<gene>
    <name evidence="2" type="ORF">ACFFH7_35285</name>
</gene>
<reference evidence="2 3" key="1">
    <citation type="submission" date="2024-09" db="EMBL/GenBank/DDBJ databases">
        <authorList>
            <person name="Sun Q."/>
            <person name="Mori K."/>
        </authorList>
    </citation>
    <scope>NUCLEOTIDE SEQUENCE [LARGE SCALE GENOMIC DNA]</scope>
    <source>
        <strain evidence="2 3">TBRC 1432</strain>
    </source>
</reference>
<evidence type="ECO:0000313" key="3">
    <source>
        <dbReference type="Proteomes" id="UP001589810"/>
    </source>
</evidence>
<protein>
    <submittedName>
        <fullName evidence="2">Uncharacterized protein</fullName>
    </submittedName>
</protein>
<name>A0ABV6N2K3_9PSEU</name>
<dbReference type="EMBL" id="JBHLUD010000013">
    <property type="protein sequence ID" value="MFC0546818.1"/>
    <property type="molecule type" value="Genomic_DNA"/>
</dbReference>
<proteinExistence type="predicted"/>
<organism evidence="2 3">
    <name type="scientific">Kutzneria chonburiensis</name>
    <dbReference type="NCBI Taxonomy" id="1483604"/>
    <lineage>
        <taxon>Bacteria</taxon>
        <taxon>Bacillati</taxon>
        <taxon>Actinomycetota</taxon>
        <taxon>Actinomycetes</taxon>
        <taxon>Pseudonocardiales</taxon>
        <taxon>Pseudonocardiaceae</taxon>
        <taxon>Kutzneria</taxon>
    </lineage>
</organism>
<feature type="compositionally biased region" description="Low complexity" evidence="1">
    <location>
        <begin position="54"/>
        <end position="64"/>
    </location>
</feature>
<feature type="compositionally biased region" description="Low complexity" evidence="1">
    <location>
        <begin position="102"/>
        <end position="141"/>
    </location>
</feature>
<dbReference type="RefSeq" id="WP_273937064.1">
    <property type="nucleotide sequence ID" value="NZ_CP097263.1"/>
</dbReference>